<evidence type="ECO:0000256" key="1">
    <source>
        <dbReference type="SAM" id="SignalP"/>
    </source>
</evidence>
<protein>
    <submittedName>
        <fullName evidence="2">Uncharacterized protein</fullName>
    </submittedName>
</protein>
<evidence type="ECO:0000313" key="2">
    <source>
        <dbReference type="EMBL" id="SIN16005.1"/>
    </source>
</evidence>
<feature type="chain" id="PRO_5039032194" evidence="1">
    <location>
        <begin position="22"/>
        <end position="335"/>
    </location>
</feature>
<organism evidence="2 3">
    <name type="scientific">Micromonospora cremea</name>
    <dbReference type="NCBI Taxonomy" id="709881"/>
    <lineage>
        <taxon>Bacteria</taxon>
        <taxon>Bacillati</taxon>
        <taxon>Actinomycetota</taxon>
        <taxon>Actinomycetes</taxon>
        <taxon>Micromonosporales</taxon>
        <taxon>Micromonosporaceae</taxon>
        <taxon>Micromonospora</taxon>
    </lineage>
</organism>
<feature type="signal peptide" evidence="1">
    <location>
        <begin position="1"/>
        <end position="21"/>
    </location>
</feature>
<gene>
    <name evidence="2" type="ORF">SAMN04489832_3556</name>
</gene>
<name>A0A1N5Z312_9ACTN</name>
<evidence type="ECO:0000313" key="3">
    <source>
        <dbReference type="Proteomes" id="UP000185124"/>
    </source>
</evidence>
<keyword evidence="1" id="KW-0732">Signal</keyword>
<reference evidence="3" key="1">
    <citation type="submission" date="2016-12" db="EMBL/GenBank/DDBJ databases">
        <authorList>
            <person name="Varghese N."/>
            <person name="Submissions S."/>
        </authorList>
    </citation>
    <scope>NUCLEOTIDE SEQUENCE [LARGE SCALE GENOMIC DNA]</scope>
    <source>
        <strain evidence="3">DSM 45599</strain>
    </source>
</reference>
<keyword evidence="3" id="KW-1185">Reference proteome</keyword>
<dbReference type="AlphaFoldDB" id="A0A1N5Z312"/>
<dbReference type="PROSITE" id="PS51257">
    <property type="entry name" value="PROKAR_LIPOPROTEIN"/>
    <property type="match status" value="1"/>
</dbReference>
<accession>A0A1N5Z312</accession>
<dbReference type="EMBL" id="FSQT01000002">
    <property type="protein sequence ID" value="SIN16005.1"/>
    <property type="molecule type" value="Genomic_DNA"/>
</dbReference>
<dbReference type="Proteomes" id="UP000185124">
    <property type="component" value="Unassembled WGS sequence"/>
</dbReference>
<sequence length="335" mass="34276">MRSGGTVLAVVLLGVALGGCAGSGAGPGVGDDPGPARIVEKWTSCAEAAPQAGASIVLPVPDGAEPVPTGDDPAIGRIDPAFTPVTVVLCGREIRPRPGGGEEQVATERRADEIAALVAALRLPDRRPDGEIACTADMLIPPWLALLDERGRWLRPYLPTDACGKPRAEVRAALDGLRLITVDSRTVGQVGSPAAEAAGCAQRWADMVWVETTMGRAGPPVPATARAAEPLRLCVYRVPATEQGGGKPAGDFVYGGPLPAERQAAVLNTLATARPATACATPASRFAVLRPLDGTGGPDRYVELDGCRRFLIAPSAGGAQLGQGDAALGELLGRG</sequence>
<proteinExistence type="predicted"/>
<dbReference type="STRING" id="709881.SAMN04489832_3556"/>